<dbReference type="Gene3D" id="3.55.50.10">
    <property type="entry name" value="Baseplate protein-like domains"/>
    <property type="match status" value="1"/>
</dbReference>
<dbReference type="Gene3D" id="4.10.220.110">
    <property type="match status" value="1"/>
</dbReference>
<evidence type="ECO:0000313" key="3">
    <source>
        <dbReference type="Proteomes" id="UP000310016"/>
    </source>
</evidence>
<dbReference type="RefSeq" id="WP_136775139.1">
    <property type="nucleotide sequence ID" value="NZ_CP156074.1"/>
</dbReference>
<dbReference type="Gene3D" id="2.30.110.50">
    <property type="match status" value="1"/>
</dbReference>
<dbReference type="Pfam" id="PF05954">
    <property type="entry name" value="Phage_GPD"/>
    <property type="match status" value="1"/>
</dbReference>
<dbReference type="EMBL" id="SUMF01000057">
    <property type="protein sequence ID" value="TJZ63652.1"/>
    <property type="molecule type" value="Genomic_DNA"/>
</dbReference>
<accession>A0A4U0P9X6</accession>
<dbReference type="Proteomes" id="UP000310016">
    <property type="component" value="Unassembled WGS sequence"/>
</dbReference>
<comment type="caution">
    <text evidence="2">The sequence shown here is derived from an EMBL/GenBank/DDBJ whole genome shotgun (WGS) entry which is preliminary data.</text>
</comment>
<keyword evidence="3" id="KW-1185">Reference proteome</keyword>
<evidence type="ECO:0000313" key="2">
    <source>
        <dbReference type="EMBL" id="TJZ63652.1"/>
    </source>
</evidence>
<protein>
    <recommendedName>
        <fullName evidence="4">Type VI secretion system tip protein VgrG</fullName>
    </recommendedName>
</protein>
<proteinExistence type="predicted"/>
<reference evidence="2 3" key="1">
    <citation type="submission" date="2019-04" db="EMBL/GenBank/DDBJ databases">
        <title>Chitiniphilus eburnea sp. nov., a novel chitinolytic bacterium isolated from aquaculture sludge.</title>
        <authorList>
            <person name="Sheng M."/>
        </authorList>
    </citation>
    <scope>NUCLEOTIDE SEQUENCE [LARGE SCALE GENOMIC DNA]</scope>
    <source>
        <strain evidence="2 3">HX-2-15</strain>
    </source>
</reference>
<evidence type="ECO:0008006" key="4">
    <source>
        <dbReference type="Google" id="ProtNLM"/>
    </source>
</evidence>
<dbReference type="AlphaFoldDB" id="A0A4U0P9X6"/>
<dbReference type="SUPFAM" id="SSF69279">
    <property type="entry name" value="Phage tail proteins"/>
    <property type="match status" value="2"/>
</dbReference>
<feature type="region of interest" description="Disordered" evidence="1">
    <location>
        <begin position="777"/>
        <end position="796"/>
    </location>
</feature>
<gene>
    <name evidence="2" type="ORF">FAZ21_19690</name>
</gene>
<name>A0A4U0P9X6_9NEIS</name>
<dbReference type="OrthoDB" id="1907165at2"/>
<evidence type="ECO:0000256" key="1">
    <source>
        <dbReference type="SAM" id="MobiDB-lite"/>
    </source>
</evidence>
<sequence length="917" mass="98526">MNDRVLNADIGEMQIQTVANRAPYLHCAVFLPGNNNFIGDETFRLTSFSGQEGVSEPFDFQLELHADTHSDSDVPKQAQFVGQTRSLRFADLIGRPVTVGIHLPSPSGQAAVAERFAQAVRGGDPGDGLALFNGIITTLSMEDPGVYRATMKPALYKLTLTNRYQIYPHQCIRDMIETLMKRHRIAYSVAGIGGADNLATERVQDWMQAGESDYELLRRLMGKAHISYYISHSATGHTVVFLNRPDYPQVYADRRPLRYTQTALDELGLHEPDLLSQFSYQQSMQTSGVTGTATRQEAAWERDEVAVTTSYRHAALADTGELPFRQYKIYQYGCSHDELQEFSGRTQLSLTTAGSQFSGAATCPLFHPGHQFSVSAKPWQANPQPVRLSLEGHTFVLTSVKHEASLDGSYRNQFQAVDAAGSLAPFSLADTQQGAVLATVVPPPAPPNWRWYDKHVYSPETASLLDGEGDQRELKAMGVYVRFTVDDDQSQPVWVKLASHMQTVPEYGVTVTVARAQDESELPEIQSILQSNGSQTIVPSGWQASSHVGNSFSTSYSDGKRISFGATSRYDLDNAVNLVTAAYARGVFRDAGYSQGGNYSYNTSEQRADGMLGESWSYGCNYGNSWAKENTNFSATGRSFSHMVRGRYDTGLQLNESSYPAAAGAVDASVVETFGNTWNQSTQTGNSTGSNTMIGNSDNTSITVGNSLSAAVQVGNTVNAHIMTGVASNTSLHNVDLNTSVTAMTGSLSTVGVATSVGMVGMTSNSNITGVAESTSLTGSNQSMSMTGSHQSVSATGSVTSMDATGMVTSMSMTGMRTGTSMTGMVDDTSMTGMTTSMGMVGMSTSMNLVGNSSSISMTGVSSSLSLTASSSSLNVVNDQVGAEIYLGGLKSGVDQRVECDLKQIIVEVMSGVRLIM</sequence>
<organism evidence="2 3">
    <name type="scientific">Chitiniphilus eburneus</name>
    <dbReference type="NCBI Taxonomy" id="2571148"/>
    <lineage>
        <taxon>Bacteria</taxon>
        <taxon>Pseudomonadati</taxon>
        <taxon>Pseudomonadota</taxon>
        <taxon>Betaproteobacteria</taxon>
        <taxon>Neisseriales</taxon>
        <taxon>Chitinibacteraceae</taxon>
        <taxon>Chitiniphilus</taxon>
    </lineage>
</organism>